<feature type="region of interest" description="Disordered" evidence="1">
    <location>
        <begin position="66"/>
        <end position="89"/>
    </location>
</feature>
<dbReference type="AlphaFoldDB" id="A3AQL0"/>
<evidence type="ECO:0000256" key="1">
    <source>
        <dbReference type="SAM" id="MobiDB-lite"/>
    </source>
</evidence>
<reference evidence="2" key="1">
    <citation type="journal article" date="2005" name="PLoS Biol.">
        <title>The genomes of Oryza sativa: a history of duplications.</title>
        <authorList>
            <person name="Yu J."/>
            <person name="Wang J."/>
            <person name="Lin W."/>
            <person name="Li S."/>
            <person name="Li H."/>
            <person name="Zhou J."/>
            <person name="Ni P."/>
            <person name="Dong W."/>
            <person name="Hu S."/>
            <person name="Zeng C."/>
            <person name="Zhang J."/>
            <person name="Zhang Y."/>
            <person name="Li R."/>
            <person name="Xu Z."/>
            <person name="Li S."/>
            <person name="Li X."/>
            <person name="Zheng H."/>
            <person name="Cong L."/>
            <person name="Lin L."/>
            <person name="Yin J."/>
            <person name="Geng J."/>
            <person name="Li G."/>
            <person name="Shi J."/>
            <person name="Liu J."/>
            <person name="Lv H."/>
            <person name="Li J."/>
            <person name="Wang J."/>
            <person name="Deng Y."/>
            <person name="Ran L."/>
            <person name="Shi X."/>
            <person name="Wang X."/>
            <person name="Wu Q."/>
            <person name="Li C."/>
            <person name="Ren X."/>
            <person name="Wang J."/>
            <person name="Wang X."/>
            <person name="Li D."/>
            <person name="Liu D."/>
            <person name="Zhang X."/>
            <person name="Ji Z."/>
            <person name="Zhao W."/>
            <person name="Sun Y."/>
            <person name="Zhang Z."/>
            <person name="Bao J."/>
            <person name="Han Y."/>
            <person name="Dong L."/>
            <person name="Ji J."/>
            <person name="Chen P."/>
            <person name="Wu S."/>
            <person name="Liu J."/>
            <person name="Xiao Y."/>
            <person name="Bu D."/>
            <person name="Tan J."/>
            <person name="Yang L."/>
            <person name="Ye C."/>
            <person name="Zhang J."/>
            <person name="Xu J."/>
            <person name="Zhou Y."/>
            <person name="Yu Y."/>
            <person name="Zhang B."/>
            <person name="Zhuang S."/>
            <person name="Wei H."/>
            <person name="Liu B."/>
            <person name="Lei M."/>
            <person name="Yu H."/>
            <person name="Li Y."/>
            <person name="Xu H."/>
            <person name="Wei S."/>
            <person name="He X."/>
            <person name="Fang L."/>
            <person name="Zhang Z."/>
            <person name="Zhang Y."/>
            <person name="Huang X."/>
            <person name="Su Z."/>
            <person name="Tong W."/>
            <person name="Li J."/>
            <person name="Tong Z."/>
            <person name="Li S."/>
            <person name="Ye J."/>
            <person name="Wang L."/>
            <person name="Fang L."/>
            <person name="Lei T."/>
            <person name="Chen C."/>
            <person name="Chen H."/>
            <person name="Xu Z."/>
            <person name="Li H."/>
            <person name="Huang H."/>
            <person name="Zhang F."/>
            <person name="Xu H."/>
            <person name="Li N."/>
            <person name="Zhao C."/>
            <person name="Li S."/>
            <person name="Dong L."/>
            <person name="Huang Y."/>
            <person name="Li L."/>
            <person name="Xi Y."/>
            <person name="Qi Q."/>
            <person name="Li W."/>
            <person name="Zhang B."/>
            <person name="Hu W."/>
            <person name="Zhang Y."/>
            <person name="Tian X."/>
            <person name="Jiao Y."/>
            <person name="Liang X."/>
            <person name="Jin J."/>
            <person name="Gao L."/>
            <person name="Zheng W."/>
            <person name="Hao B."/>
            <person name="Liu S."/>
            <person name="Wang W."/>
            <person name="Yuan L."/>
            <person name="Cao M."/>
            <person name="McDermott J."/>
            <person name="Samudrala R."/>
            <person name="Wang J."/>
            <person name="Wong G.K."/>
            <person name="Yang H."/>
        </authorList>
    </citation>
    <scope>NUCLEOTIDE SEQUENCE [LARGE SCALE GENOMIC DNA]</scope>
</reference>
<accession>A3AQL0</accession>
<name>A3AQL0_ORYSJ</name>
<dbReference type="EMBL" id="CM000141">
    <property type="protein sequence ID" value="EAZ29599.1"/>
    <property type="molecule type" value="Genomic_DNA"/>
</dbReference>
<evidence type="ECO:0000313" key="2">
    <source>
        <dbReference type="EMBL" id="EAZ29599.1"/>
    </source>
</evidence>
<protein>
    <submittedName>
        <fullName evidence="2">Uncharacterized protein</fullName>
    </submittedName>
</protein>
<dbReference type="Proteomes" id="UP000007752">
    <property type="component" value="Chromosome 4"/>
</dbReference>
<reference evidence="2" key="2">
    <citation type="submission" date="2008-12" db="EMBL/GenBank/DDBJ databases">
        <title>Improved gene annotation of the rice (Oryza sativa) genomes.</title>
        <authorList>
            <person name="Wang J."/>
            <person name="Li R."/>
            <person name="Fan W."/>
            <person name="Huang Q."/>
            <person name="Zhang J."/>
            <person name="Zhou Y."/>
            <person name="Hu Y."/>
            <person name="Zi S."/>
            <person name="Li J."/>
            <person name="Ni P."/>
            <person name="Zheng H."/>
            <person name="Zhang Y."/>
            <person name="Zhao M."/>
            <person name="Hao Q."/>
            <person name="McDermott J."/>
            <person name="Samudrala R."/>
            <person name="Kristiansen K."/>
            <person name="Wong G.K.-S."/>
        </authorList>
    </citation>
    <scope>NUCLEOTIDE SEQUENCE</scope>
</reference>
<sequence length="175" mass="17888">MQGNAKIEAPVGAGRAVIGELGRRGVCRDGSNWPARVNSLSSGSVTSGPVRVDPSLTAEGLGVARAEGNHEDDGGLRGGGVVQSTAARSDADSIEVGAMGRRATRMTAEGCGMEGRSFKARSTTADGAAGMIGCPKDPMQAASRWLDPMAPALGLVDPRGTNDGIFGAVLYFSYY</sequence>
<proteinExistence type="predicted"/>
<organism evidence="2">
    <name type="scientific">Oryza sativa subsp. japonica</name>
    <name type="common">Rice</name>
    <dbReference type="NCBI Taxonomy" id="39947"/>
    <lineage>
        <taxon>Eukaryota</taxon>
        <taxon>Viridiplantae</taxon>
        <taxon>Streptophyta</taxon>
        <taxon>Embryophyta</taxon>
        <taxon>Tracheophyta</taxon>
        <taxon>Spermatophyta</taxon>
        <taxon>Magnoliopsida</taxon>
        <taxon>Liliopsida</taxon>
        <taxon>Poales</taxon>
        <taxon>Poaceae</taxon>
        <taxon>BOP clade</taxon>
        <taxon>Oryzoideae</taxon>
        <taxon>Oryzeae</taxon>
        <taxon>Oryzinae</taxon>
        <taxon>Oryza</taxon>
        <taxon>Oryza sativa</taxon>
    </lineage>
</organism>
<gene>
    <name evidence="2" type="ORF">OsJ_13673</name>
</gene>